<feature type="transmembrane region" description="Helical" evidence="7">
    <location>
        <begin position="356"/>
        <end position="378"/>
    </location>
</feature>
<keyword evidence="12" id="KW-1185">Reference proteome</keyword>
<keyword evidence="6 7" id="KW-0472">Membrane</keyword>
<feature type="transmembrane region" description="Helical" evidence="7">
    <location>
        <begin position="226"/>
        <end position="245"/>
    </location>
</feature>
<evidence type="ECO:0000256" key="7">
    <source>
        <dbReference type="SAM" id="Phobius"/>
    </source>
</evidence>
<feature type="transmembrane region" description="Helical" evidence="7">
    <location>
        <begin position="476"/>
        <end position="494"/>
    </location>
</feature>
<dbReference type="InterPro" id="IPR011657">
    <property type="entry name" value="CNT_C_dom"/>
</dbReference>
<sequence>MEGAGIEPGLLDGFGSSDSISDSITFRVDNMNTDDTGKTMKITPLDPNSDIRIEEAVAMEDKEKDEVQDDAGPCSRAIQRAQDTVVKFYNTYKKLIVHVILAVLLFLYMAYFVCCMWYRFGDEGSIRLLVGTILGVLLIALHYVGDYFDLSNALKGIVRVKDKAKLRKIIRWALYVISAVAMVTVLIALVAIRTPNNLVSLGGLAAFILLSYITSFNPAKVNWHPVYWGFCVQFFFAGIILRTRAGYETFDWLGDRVTEFLNFASEGAMFVFGKCYRPFLCFWILPVIVFFSSAISVLYFLGVMQAIVRVLGRFLSFCLGTTPAESLNAAANIFVGMTEAPLMIRPFISRMTKSELHAVMTGGFATIAGSVLGAYIGFGVPADHLLSASVMSAPAALAISKLTYPETEVPQMSDEDYSKMEDMPEKNLIEAASSGASASIQLVANVAVNVMAFLCILAFVNSALNWFGERAGVEGVSFQFICSYVLYPVALFMGTELADCRRIAELVGIKTFTNEFIAYASLRDLMANHQAWRNYTSIYDPHTPGNVQYISDDIVLTHWNMTLTKGIISRRSEIIATYALCGFSNFGSMGIMLGGLTGMAPRTKERPGIYRTESYDRWQHRLFLHGLHRW</sequence>
<feature type="transmembrane region" description="Helical" evidence="7">
    <location>
        <begin position="169"/>
        <end position="192"/>
    </location>
</feature>
<feature type="domain" description="Nucleoside transporter/FeoB GTPase Gate" evidence="10">
    <location>
        <begin position="282"/>
        <end position="379"/>
    </location>
</feature>
<name>A0A2T7P9M6_POMCA</name>
<dbReference type="InterPro" id="IPR002668">
    <property type="entry name" value="CNT_N_dom"/>
</dbReference>
<gene>
    <name evidence="11" type="ORF">C0Q70_09381</name>
</gene>
<evidence type="ECO:0000259" key="9">
    <source>
        <dbReference type="Pfam" id="PF07662"/>
    </source>
</evidence>
<feature type="domain" description="Concentrative nucleoside transporter N-terminal" evidence="8">
    <location>
        <begin position="203"/>
        <end position="274"/>
    </location>
</feature>
<dbReference type="Pfam" id="PF07670">
    <property type="entry name" value="Gate"/>
    <property type="match status" value="1"/>
</dbReference>
<dbReference type="GO" id="GO:0005886">
    <property type="term" value="C:plasma membrane"/>
    <property type="evidence" value="ECO:0007669"/>
    <property type="project" value="UniProtKB-SubCell"/>
</dbReference>
<evidence type="ECO:0000256" key="2">
    <source>
        <dbReference type="ARBA" id="ARBA00009033"/>
    </source>
</evidence>
<comment type="subcellular location">
    <subcellularLocation>
        <location evidence="1">Cell membrane</location>
        <topology evidence="1">Multi-pass membrane protein</topology>
    </subcellularLocation>
</comment>
<accession>A0A2T7P9M6</accession>
<evidence type="ECO:0000259" key="8">
    <source>
        <dbReference type="Pfam" id="PF01773"/>
    </source>
</evidence>
<dbReference type="InterPro" id="IPR008276">
    <property type="entry name" value="C_nuclsd_transpt"/>
</dbReference>
<dbReference type="PANTHER" id="PTHR10590">
    <property type="entry name" value="SODIUM/NUCLEOSIDE COTRANSPORTER"/>
    <property type="match status" value="1"/>
</dbReference>
<protein>
    <recommendedName>
        <fullName evidence="13">Sodium/nucleoside cotransporter</fullName>
    </recommendedName>
</protein>
<dbReference type="Pfam" id="PF01773">
    <property type="entry name" value="Nucleos_tra2_N"/>
    <property type="match status" value="1"/>
</dbReference>
<comment type="caution">
    <text evidence="11">The sequence shown here is derived from an EMBL/GenBank/DDBJ whole genome shotgun (WGS) entry which is preliminary data.</text>
</comment>
<dbReference type="PANTHER" id="PTHR10590:SF4">
    <property type="entry name" value="SOLUTE CARRIER FAMILY 28 MEMBER 3"/>
    <property type="match status" value="1"/>
</dbReference>
<evidence type="ECO:0000256" key="1">
    <source>
        <dbReference type="ARBA" id="ARBA00004651"/>
    </source>
</evidence>
<feature type="transmembrane region" description="Helical" evidence="7">
    <location>
        <begin position="442"/>
        <end position="464"/>
    </location>
</feature>
<feature type="transmembrane region" description="Helical" evidence="7">
    <location>
        <begin position="280"/>
        <end position="302"/>
    </location>
</feature>
<dbReference type="GO" id="GO:0005415">
    <property type="term" value="F:nucleoside:sodium symporter activity"/>
    <property type="evidence" value="ECO:0007669"/>
    <property type="project" value="TreeGrafter"/>
</dbReference>
<evidence type="ECO:0000256" key="4">
    <source>
        <dbReference type="ARBA" id="ARBA00022692"/>
    </source>
</evidence>
<dbReference type="InterPro" id="IPR011642">
    <property type="entry name" value="Gate_dom"/>
</dbReference>
<keyword evidence="3" id="KW-1003">Cell membrane</keyword>
<organism evidence="11 12">
    <name type="scientific">Pomacea canaliculata</name>
    <name type="common">Golden apple snail</name>
    <dbReference type="NCBI Taxonomy" id="400727"/>
    <lineage>
        <taxon>Eukaryota</taxon>
        <taxon>Metazoa</taxon>
        <taxon>Spiralia</taxon>
        <taxon>Lophotrochozoa</taxon>
        <taxon>Mollusca</taxon>
        <taxon>Gastropoda</taxon>
        <taxon>Caenogastropoda</taxon>
        <taxon>Architaenioglossa</taxon>
        <taxon>Ampullarioidea</taxon>
        <taxon>Ampullariidae</taxon>
        <taxon>Pomacea</taxon>
    </lineage>
</organism>
<feature type="transmembrane region" description="Helical" evidence="7">
    <location>
        <begin position="314"/>
        <end position="335"/>
    </location>
</feature>
<evidence type="ECO:0000256" key="6">
    <source>
        <dbReference type="ARBA" id="ARBA00023136"/>
    </source>
</evidence>
<keyword evidence="4 7" id="KW-0812">Transmembrane</keyword>
<keyword evidence="5 7" id="KW-1133">Transmembrane helix</keyword>
<dbReference type="STRING" id="400727.A0A2T7P9M6"/>
<evidence type="ECO:0000256" key="3">
    <source>
        <dbReference type="ARBA" id="ARBA00022475"/>
    </source>
</evidence>
<dbReference type="Proteomes" id="UP000245119">
    <property type="component" value="Linkage Group LG5"/>
</dbReference>
<evidence type="ECO:0000313" key="12">
    <source>
        <dbReference type="Proteomes" id="UP000245119"/>
    </source>
</evidence>
<dbReference type="EMBL" id="PZQS01000005">
    <property type="protein sequence ID" value="PVD30119.1"/>
    <property type="molecule type" value="Genomic_DNA"/>
</dbReference>
<feature type="transmembrane region" description="Helical" evidence="7">
    <location>
        <begin position="198"/>
        <end position="214"/>
    </location>
</feature>
<evidence type="ECO:0008006" key="13">
    <source>
        <dbReference type="Google" id="ProtNLM"/>
    </source>
</evidence>
<feature type="domain" description="Concentrative nucleoside transporter C-terminal" evidence="9">
    <location>
        <begin position="384"/>
        <end position="605"/>
    </location>
</feature>
<feature type="transmembrane region" description="Helical" evidence="7">
    <location>
        <begin position="126"/>
        <end position="148"/>
    </location>
</feature>
<evidence type="ECO:0000256" key="5">
    <source>
        <dbReference type="ARBA" id="ARBA00022989"/>
    </source>
</evidence>
<feature type="transmembrane region" description="Helical" evidence="7">
    <location>
        <begin position="95"/>
        <end position="120"/>
    </location>
</feature>
<dbReference type="OrthoDB" id="6075923at2759"/>
<proteinExistence type="inferred from homology"/>
<dbReference type="AlphaFoldDB" id="A0A2T7P9M6"/>
<comment type="similarity">
    <text evidence="2">Belongs to the concentrative nucleoside transporter (CNT) (TC 2.A.41) family.</text>
</comment>
<evidence type="ECO:0000259" key="10">
    <source>
        <dbReference type="Pfam" id="PF07670"/>
    </source>
</evidence>
<dbReference type="Pfam" id="PF07662">
    <property type="entry name" value="Nucleos_tra2_C"/>
    <property type="match status" value="1"/>
</dbReference>
<reference evidence="11 12" key="1">
    <citation type="submission" date="2018-04" db="EMBL/GenBank/DDBJ databases">
        <title>The genome of golden apple snail Pomacea canaliculata provides insight into stress tolerance and invasive adaptation.</title>
        <authorList>
            <person name="Liu C."/>
            <person name="Liu B."/>
            <person name="Ren Y."/>
            <person name="Zhang Y."/>
            <person name="Wang H."/>
            <person name="Li S."/>
            <person name="Jiang F."/>
            <person name="Yin L."/>
            <person name="Zhang G."/>
            <person name="Qian W."/>
            <person name="Fan W."/>
        </authorList>
    </citation>
    <scope>NUCLEOTIDE SEQUENCE [LARGE SCALE GENOMIC DNA]</scope>
    <source>
        <strain evidence="11">SZHN2017</strain>
        <tissue evidence="11">Muscle</tissue>
    </source>
</reference>
<feature type="transmembrane region" description="Helical" evidence="7">
    <location>
        <begin position="575"/>
        <end position="596"/>
    </location>
</feature>
<evidence type="ECO:0000313" key="11">
    <source>
        <dbReference type="EMBL" id="PVD30119.1"/>
    </source>
</evidence>